<protein>
    <submittedName>
        <fullName evidence="2">Uncharacterized protein DUF4199</fullName>
    </submittedName>
</protein>
<proteinExistence type="predicted"/>
<accession>A0A3E0E9Z2</accession>
<name>A0A3E0E9Z2_9FLAO</name>
<dbReference type="InterPro" id="IPR025250">
    <property type="entry name" value="DUF4199"/>
</dbReference>
<feature type="transmembrane region" description="Helical" evidence="1">
    <location>
        <begin position="65"/>
        <end position="83"/>
    </location>
</feature>
<dbReference type="EMBL" id="QUNI01000013">
    <property type="protein sequence ID" value="REG94079.1"/>
    <property type="molecule type" value="Genomic_DNA"/>
</dbReference>
<keyword evidence="1" id="KW-0472">Membrane</keyword>
<keyword evidence="1" id="KW-1133">Transmembrane helix</keyword>
<dbReference type="Pfam" id="PF13858">
    <property type="entry name" value="DUF4199"/>
    <property type="match status" value="1"/>
</dbReference>
<evidence type="ECO:0000313" key="3">
    <source>
        <dbReference type="Proteomes" id="UP000257136"/>
    </source>
</evidence>
<dbReference type="Proteomes" id="UP000257136">
    <property type="component" value="Unassembled WGS sequence"/>
</dbReference>
<feature type="transmembrane region" description="Helical" evidence="1">
    <location>
        <begin position="24"/>
        <end position="45"/>
    </location>
</feature>
<keyword evidence="3" id="KW-1185">Reference proteome</keyword>
<feature type="transmembrane region" description="Helical" evidence="1">
    <location>
        <begin position="130"/>
        <end position="151"/>
    </location>
</feature>
<dbReference type="AlphaFoldDB" id="A0A3E0E9Z2"/>
<sequence length="231" mass="26208">MFYNIILSVQIYTYFLIYKPLHCFFYITVKIIFYASLYWELLYLWINLNQLPMTNEIVKKNGITFGVLIGIISALITATIYAVNINLFISGWLGASIIGLYLVIAIILLVKTKKDLNGIFPYKEAFTTYFIAAAIGIAISTLFNIILFNFIDPSAKETLKDLTAKYTSEMLQKFGTPASAINEAMKKLDESNPYSIVELLKGFVYSLVVNSIFGLILAAFFKSNTIHQEYK</sequence>
<feature type="transmembrane region" description="Helical" evidence="1">
    <location>
        <begin position="202"/>
        <end position="221"/>
    </location>
</feature>
<feature type="transmembrane region" description="Helical" evidence="1">
    <location>
        <begin position="89"/>
        <end position="110"/>
    </location>
</feature>
<evidence type="ECO:0000256" key="1">
    <source>
        <dbReference type="SAM" id="Phobius"/>
    </source>
</evidence>
<gene>
    <name evidence="2" type="ORF">C8P67_11349</name>
</gene>
<evidence type="ECO:0000313" key="2">
    <source>
        <dbReference type="EMBL" id="REG94079.1"/>
    </source>
</evidence>
<reference evidence="2 3" key="1">
    <citation type="submission" date="2018-08" db="EMBL/GenBank/DDBJ databases">
        <title>Genomic Encyclopedia of Archaeal and Bacterial Type Strains, Phase II (KMG-II): from individual species to whole genera.</title>
        <authorList>
            <person name="Goeker M."/>
        </authorList>
    </citation>
    <scope>NUCLEOTIDE SEQUENCE [LARGE SCALE GENOMIC DNA]</scope>
    <source>
        <strain evidence="2 3">DSM 100880</strain>
    </source>
</reference>
<comment type="caution">
    <text evidence="2">The sequence shown here is derived from an EMBL/GenBank/DDBJ whole genome shotgun (WGS) entry which is preliminary data.</text>
</comment>
<keyword evidence="1" id="KW-0812">Transmembrane</keyword>
<organism evidence="2 3">
    <name type="scientific">Flavobacterium aquicola</name>
    <dbReference type="NCBI Taxonomy" id="1682742"/>
    <lineage>
        <taxon>Bacteria</taxon>
        <taxon>Pseudomonadati</taxon>
        <taxon>Bacteroidota</taxon>
        <taxon>Flavobacteriia</taxon>
        <taxon>Flavobacteriales</taxon>
        <taxon>Flavobacteriaceae</taxon>
        <taxon>Flavobacterium</taxon>
    </lineage>
</organism>